<dbReference type="InterPro" id="IPR027417">
    <property type="entry name" value="P-loop_NTPase"/>
</dbReference>
<dbReference type="RefSeq" id="WP_159232901.1">
    <property type="nucleotide sequence ID" value="NZ_CACSIP010000030.1"/>
</dbReference>
<dbReference type="Pfam" id="PF13481">
    <property type="entry name" value="AAA_25"/>
    <property type="match status" value="1"/>
</dbReference>
<dbReference type="Proteomes" id="UP000430146">
    <property type="component" value="Unassembled WGS sequence"/>
</dbReference>
<organism evidence="1 2">
    <name type="scientific">Mycolicibacterium vanbaalenii</name>
    <name type="common">Mycobacterium vanbaalenii</name>
    <dbReference type="NCBI Taxonomy" id="110539"/>
    <lineage>
        <taxon>Bacteria</taxon>
        <taxon>Bacillati</taxon>
        <taxon>Actinomycetota</taxon>
        <taxon>Actinomycetes</taxon>
        <taxon>Mycobacteriales</taxon>
        <taxon>Mycobacteriaceae</taxon>
        <taxon>Mycolicibacterium</taxon>
    </lineage>
</organism>
<dbReference type="Gene3D" id="3.40.50.300">
    <property type="entry name" value="P-loop containing nucleotide triphosphate hydrolases"/>
    <property type="match status" value="1"/>
</dbReference>
<keyword evidence="2" id="KW-1185">Reference proteome</keyword>
<dbReference type="EMBL" id="CACSIP010000030">
    <property type="protein sequence ID" value="CAA0127424.1"/>
    <property type="molecule type" value="Genomic_DNA"/>
</dbReference>
<evidence type="ECO:0000313" key="1">
    <source>
        <dbReference type="EMBL" id="CAA0127424.1"/>
    </source>
</evidence>
<dbReference type="OrthoDB" id="5179038at2"/>
<name>A0A5S9R472_MYCVN</name>
<accession>A0A5S9R472</accession>
<reference evidence="1 2" key="1">
    <citation type="submission" date="2019-11" db="EMBL/GenBank/DDBJ databases">
        <authorList>
            <person name="Holert J."/>
        </authorList>
    </citation>
    <scope>NUCLEOTIDE SEQUENCE [LARGE SCALE GENOMIC DNA]</scope>
    <source>
        <strain evidence="1">BC8_1</strain>
    </source>
</reference>
<proteinExistence type="predicted"/>
<sequence length="322" mass="35660">MTVVSQWSGPFRSFEYWADLAENEPDFLIAGMLHAATNTVSGKPTVGKTRLVAAMAAAIAREDETFCGSEIVGAGPVMVISTDAGETRRWGLRMREHDVPDGRVGIAKFNPLDWRLYEGQAKAARLLVVDNLTGCLGDARIGDDDAARKFCTPLAEIAENGTTVVMIAHSAKNSEAQSGRYTPTGVMGSTVYRAWERLNLHMHDVTEPNTRAVAIRSNDHSNRDLVLRAEWGRSSADWSLLNEREDTRQRTEETHQRRNQLFDRVADDPELCRVDSARGVGRGLFEKYPGEWTTSEAAYKAFGRARSTAGGEFIEGRWQIPA</sequence>
<dbReference type="AlphaFoldDB" id="A0A5S9R472"/>
<protein>
    <submittedName>
        <fullName evidence="1">Uncharacterized protein</fullName>
    </submittedName>
</protein>
<dbReference type="SUPFAM" id="SSF52540">
    <property type="entry name" value="P-loop containing nucleoside triphosphate hydrolases"/>
    <property type="match status" value="1"/>
</dbReference>
<evidence type="ECO:0000313" key="2">
    <source>
        <dbReference type="Proteomes" id="UP000430146"/>
    </source>
</evidence>
<gene>
    <name evidence="1" type="ORF">AELLOGFF_05190</name>
</gene>